<proteinExistence type="predicted"/>
<name>A0A109JWF1_9HYPH</name>
<organism evidence="1 2">
    <name type="scientific">Rhizobium altiplani</name>
    <dbReference type="NCBI Taxonomy" id="1864509"/>
    <lineage>
        <taxon>Bacteria</taxon>
        <taxon>Pseudomonadati</taxon>
        <taxon>Pseudomonadota</taxon>
        <taxon>Alphaproteobacteria</taxon>
        <taxon>Hyphomicrobiales</taxon>
        <taxon>Rhizobiaceae</taxon>
        <taxon>Rhizobium/Agrobacterium group</taxon>
        <taxon>Rhizobium</taxon>
    </lineage>
</organism>
<gene>
    <name evidence="1" type="ORF">AS026_34475</name>
</gene>
<dbReference type="EMBL" id="LNCD01000038">
    <property type="protein sequence ID" value="KWV56364.1"/>
    <property type="molecule type" value="Genomic_DNA"/>
</dbReference>
<comment type="caution">
    <text evidence="1">The sequence shown here is derived from an EMBL/GenBank/DDBJ whole genome shotgun (WGS) entry which is preliminary data.</text>
</comment>
<sequence length="84" mass="8884">MRAIQFVLGRGQKASVAGHVTGEFLTADNDTCCCLGGVRMGVGQGRQLGQFESLTRVHDADSPAAVDAINADFDYKMGSLALHE</sequence>
<dbReference type="AlphaFoldDB" id="A0A109JWF1"/>
<evidence type="ECO:0000313" key="1">
    <source>
        <dbReference type="EMBL" id="KWV56364.1"/>
    </source>
</evidence>
<protein>
    <submittedName>
        <fullName evidence="1">Uncharacterized protein</fullName>
    </submittedName>
</protein>
<reference evidence="1 2" key="1">
    <citation type="submission" date="2015-11" db="EMBL/GenBank/DDBJ databases">
        <title>Draft Genome Sequence of the Strain BR 10423 (Rhizobium sp.) isolated from nodules of Mimosa pudica.</title>
        <authorList>
            <person name="Barauna A.C."/>
            <person name="Zilli J.E."/>
            <person name="Simoes-Araujo J.L."/>
            <person name="Reis V.M."/>
            <person name="James E.K."/>
            <person name="Reis F.B.Jr."/>
            <person name="Rouws L.F."/>
            <person name="Passos S.R."/>
            <person name="Gois S.R."/>
        </authorList>
    </citation>
    <scope>NUCLEOTIDE SEQUENCE [LARGE SCALE GENOMIC DNA]</scope>
    <source>
        <strain evidence="1 2">BR10423</strain>
    </source>
</reference>
<evidence type="ECO:0000313" key="2">
    <source>
        <dbReference type="Proteomes" id="UP000068164"/>
    </source>
</evidence>
<keyword evidence="2" id="KW-1185">Reference proteome</keyword>
<dbReference type="Proteomes" id="UP000068164">
    <property type="component" value="Unassembled WGS sequence"/>
</dbReference>
<accession>A0A109JWF1</accession>